<organism evidence="2 3">
    <name type="scientific">Candidatus Nitrosocosmicus arcticus</name>
    <dbReference type="NCBI Taxonomy" id="2035267"/>
    <lineage>
        <taxon>Archaea</taxon>
        <taxon>Nitrososphaerota</taxon>
        <taxon>Nitrososphaeria</taxon>
        <taxon>Nitrososphaerales</taxon>
        <taxon>Nitrososphaeraceae</taxon>
        <taxon>Candidatus Nitrosocosmicus</taxon>
    </lineage>
</organism>
<accession>A0A557SXU8</accession>
<gene>
    <name evidence="2" type="ORF">NARC_30127</name>
</gene>
<feature type="transmembrane region" description="Helical" evidence="1">
    <location>
        <begin position="12"/>
        <end position="30"/>
    </location>
</feature>
<name>A0A557SXU8_9ARCH</name>
<keyword evidence="1" id="KW-0812">Transmembrane</keyword>
<dbReference type="PANTHER" id="PTHR34989:SF1">
    <property type="entry name" value="PROTEIN HDED"/>
    <property type="match status" value="1"/>
</dbReference>
<protein>
    <recommendedName>
        <fullName evidence="4">Acid-resistance membrane protein</fullName>
    </recommendedName>
</protein>
<feature type="transmembrane region" description="Helical" evidence="1">
    <location>
        <begin position="67"/>
        <end position="86"/>
    </location>
</feature>
<reference evidence="2 3" key="1">
    <citation type="journal article" date="2019" name="Front. Microbiol.">
        <title>Ammonia Oxidation by the Arctic Terrestrial Thaumarchaeote Candidatus Nitrosocosmicus arcticus Is Stimulated by Increasing Temperatures.</title>
        <authorList>
            <person name="Alves R.J.E."/>
            <person name="Kerou M."/>
            <person name="Zappe A."/>
            <person name="Bittner R."/>
            <person name="Abby S.S."/>
            <person name="Schmidt H.A."/>
            <person name="Pfeifer K."/>
            <person name="Schleper C."/>
        </authorList>
    </citation>
    <scope>NUCLEOTIDE SEQUENCE [LARGE SCALE GENOMIC DNA]</scope>
    <source>
        <strain evidence="2 3">Kfb</strain>
    </source>
</reference>
<dbReference type="Proteomes" id="UP000315289">
    <property type="component" value="Unassembled WGS sequence"/>
</dbReference>
<comment type="caution">
    <text evidence="2">The sequence shown here is derived from an EMBL/GenBank/DDBJ whole genome shotgun (WGS) entry which is preliminary data.</text>
</comment>
<sequence>MITEKSPTWLRAVQIGLGIIILVLSIMVLINPIFGAISVIIFLAFLLLFAGIEKVISGLIRSGRSRFANIGLGIIVIIISLIALAYPVEASVFIVLLLGIALLVDGISRIIHGIRDKHSKSWSKFFSIGVGILSIIFAIAVIVFPGIGLVFAGILIGIALLITSFQIISEGISGHRGVKQNNVGI</sequence>
<keyword evidence="1" id="KW-0472">Membrane</keyword>
<evidence type="ECO:0000313" key="3">
    <source>
        <dbReference type="Proteomes" id="UP000315289"/>
    </source>
</evidence>
<dbReference type="InterPro" id="IPR052712">
    <property type="entry name" value="Acid_resist_chaperone_HdeD"/>
</dbReference>
<dbReference type="InterPro" id="IPR005325">
    <property type="entry name" value="DUF308_memb"/>
</dbReference>
<dbReference type="OrthoDB" id="383794at2157"/>
<feature type="transmembrane region" description="Helical" evidence="1">
    <location>
        <begin position="36"/>
        <end position="55"/>
    </location>
</feature>
<proteinExistence type="predicted"/>
<dbReference type="GO" id="GO:0005886">
    <property type="term" value="C:plasma membrane"/>
    <property type="evidence" value="ECO:0007669"/>
    <property type="project" value="TreeGrafter"/>
</dbReference>
<dbReference type="EMBL" id="VOAH01000003">
    <property type="protein sequence ID" value="TVP41413.1"/>
    <property type="molecule type" value="Genomic_DNA"/>
</dbReference>
<dbReference type="PANTHER" id="PTHR34989">
    <property type="entry name" value="PROTEIN HDED"/>
    <property type="match status" value="1"/>
</dbReference>
<evidence type="ECO:0008006" key="4">
    <source>
        <dbReference type="Google" id="ProtNLM"/>
    </source>
</evidence>
<dbReference type="AlphaFoldDB" id="A0A557SXU8"/>
<evidence type="ECO:0000313" key="2">
    <source>
        <dbReference type="EMBL" id="TVP41413.1"/>
    </source>
</evidence>
<evidence type="ECO:0000256" key="1">
    <source>
        <dbReference type="SAM" id="Phobius"/>
    </source>
</evidence>
<keyword evidence="3" id="KW-1185">Reference proteome</keyword>
<feature type="transmembrane region" description="Helical" evidence="1">
    <location>
        <begin position="123"/>
        <end position="144"/>
    </location>
</feature>
<dbReference type="RefSeq" id="WP_144728864.1">
    <property type="nucleotide sequence ID" value="NZ_ML675579.1"/>
</dbReference>
<keyword evidence="1" id="KW-1133">Transmembrane helix</keyword>
<feature type="transmembrane region" description="Helical" evidence="1">
    <location>
        <begin position="150"/>
        <end position="169"/>
    </location>
</feature>
<feature type="transmembrane region" description="Helical" evidence="1">
    <location>
        <begin position="92"/>
        <end position="111"/>
    </location>
</feature>
<dbReference type="Pfam" id="PF03729">
    <property type="entry name" value="DUF308"/>
    <property type="match status" value="1"/>
</dbReference>